<dbReference type="GO" id="GO:0015562">
    <property type="term" value="F:efflux transmembrane transporter activity"/>
    <property type="evidence" value="ECO:0007669"/>
    <property type="project" value="InterPro"/>
</dbReference>
<dbReference type="Gene3D" id="1.20.1600.10">
    <property type="entry name" value="Outer membrane efflux proteins (OEP)"/>
    <property type="match status" value="1"/>
</dbReference>
<sequence length="534" mass="56788">MRISSLFLGVSLVAIAVPAAAQTTTTRSGTSTPVRVEVGTAAPAEAAQPTTTLRDALVQAYNTNPGLQSDRATQRANDENVPIARAAGRPGLNGTASVTDSIYDSDALSGPFAGPTRQGRAGLSVSVPVYSGGAVRNSVRAAETRVDAGQASLRGSEAQLFTDAVTSYVDVLRFEAIVRLNQQNVHVLEVNLQATRDRFEVGDLTRTDVAQSEARLALAQSQLRTAEAGLIGSRENYIRIIGAPPGVLAQPPALPNLPGDVQDAEQAAIASNPDLEAAQKQRDATAFDVRAARATRSPQVALTASSNYYNYLGSLSDQLHAANGINANGIANSVGAQVTLPIFQGGRPAAQVRQAQARRAAAMETVTLTERGVIAQVRSAYANYQSSLRVIESTRIAVDANKLSLEGVRAENSVGTRTILDILNAEQELLNSQVNYVTAERDAYVAGFQLLAAMGRAEARDLNLDGGPLYDPEINYKRVKNRWSDRNDDPEPQTVGTRTNQTPVQTPDVSGTSLDPVLQRSDTTRPVDINRKKP</sequence>
<keyword evidence="11" id="KW-1185">Reference proteome</keyword>
<feature type="region of interest" description="Disordered" evidence="8">
    <location>
        <begin position="480"/>
        <end position="534"/>
    </location>
</feature>
<dbReference type="GO" id="GO:0015288">
    <property type="term" value="F:porin activity"/>
    <property type="evidence" value="ECO:0007669"/>
    <property type="project" value="TreeGrafter"/>
</dbReference>
<name>A0A7W7K222_9SPHN</name>
<keyword evidence="9" id="KW-0732">Signal</keyword>
<dbReference type="EMBL" id="JACHLN010000002">
    <property type="protein sequence ID" value="MBB4838930.1"/>
    <property type="molecule type" value="Genomic_DNA"/>
</dbReference>
<feature type="region of interest" description="Disordered" evidence="8">
    <location>
        <begin position="65"/>
        <end position="95"/>
    </location>
</feature>
<evidence type="ECO:0000256" key="4">
    <source>
        <dbReference type="ARBA" id="ARBA00022452"/>
    </source>
</evidence>
<dbReference type="SUPFAM" id="SSF56954">
    <property type="entry name" value="Outer membrane efflux proteins (OEP)"/>
    <property type="match status" value="1"/>
</dbReference>
<dbReference type="Pfam" id="PF02321">
    <property type="entry name" value="OEP"/>
    <property type="match status" value="2"/>
</dbReference>
<dbReference type="PANTHER" id="PTHR30026:SF22">
    <property type="entry name" value="OUTER MEMBRANE EFFLUX PROTEIN"/>
    <property type="match status" value="1"/>
</dbReference>
<feature type="chain" id="PRO_5031406240" evidence="9">
    <location>
        <begin position="22"/>
        <end position="534"/>
    </location>
</feature>
<dbReference type="GO" id="GO:1990281">
    <property type="term" value="C:efflux pump complex"/>
    <property type="evidence" value="ECO:0007669"/>
    <property type="project" value="TreeGrafter"/>
</dbReference>
<evidence type="ECO:0000256" key="2">
    <source>
        <dbReference type="ARBA" id="ARBA00007613"/>
    </source>
</evidence>
<evidence type="ECO:0000313" key="11">
    <source>
        <dbReference type="Proteomes" id="UP000575241"/>
    </source>
</evidence>
<accession>A0A7W7K222</accession>
<keyword evidence="6" id="KW-0472">Membrane</keyword>
<evidence type="ECO:0000256" key="6">
    <source>
        <dbReference type="ARBA" id="ARBA00023136"/>
    </source>
</evidence>
<comment type="subcellular location">
    <subcellularLocation>
        <location evidence="1">Cell outer membrane</location>
    </subcellularLocation>
</comment>
<feature type="compositionally biased region" description="Basic and acidic residues" evidence="8">
    <location>
        <begin position="522"/>
        <end position="534"/>
    </location>
</feature>
<proteinExistence type="inferred from homology"/>
<keyword evidence="5" id="KW-0812">Transmembrane</keyword>
<comment type="similarity">
    <text evidence="2">Belongs to the outer membrane factor (OMF) (TC 1.B.17) family.</text>
</comment>
<keyword evidence="7" id="KW-0998">Cell outer membrane</keyword>
<evidence type="ECO:0000256" key="1">
    <source>
        <dbReference type="ARBA" id="ARBA00004442"/>
    </source>
</evidence>
<dbReference type="AlphaFoldDB" id="A0A7W7K222"/>
<protein>
    <submittedName>
        <fullName evidence="10">Outer membrane protein</fullName>
    </submittedName>
</protein>
<keyword evidence="4" id="KW-1134">Transmembrane beta strand</keyword>
<feature type="compositionally biased region" description="Polar residues" evidence="8">
    <location>
        <begin position="494"/>
        <end position="513"/>
    </location>
</feature>
<dbReference type="InterPro" id="IPR003423">
    <property type="entry name" value="OMP_efflux"/>
</dbReference>
<dbReference type="NCBIfam" id="TIGR01844">
    <property type="entry name" value="type_I_sec_TolC"/>
    <property type="match status" value="1"/>
</dbReference>
<dbReference type="RefSeq" id="WP_184166247.1">
    <property type="nucleotide sequence ID" value="NZ_JACHLN010000002.1"/>
</dbReference>
<dbReference type="InterPro" id="IPR051906">
    <property type="entry name" value="TolC-like"/>
</dbReference>
<feature type="signal peptide" evidence="9">
    <location>
        <begin position="1"/>
        <end position="21"/>
    </location>
</feature>
<reference evidence="10 11" key="1">
    <citation type="submission" date="2020-08" db="EMBL/GenBank/DDBJ databases">
        <title>Functional genomics of gut bacteria from endangered species of beetles.</title>
        <authorList>
            <person name="Carlos-Shanley C."/>
        </authorList>
    </citation>
    <scope>NUCLEOTIDE SEQUENCE [LARGE SCALE GENOMIC DNA]</scope>
    <source>
        <strain evidence="10 11">S00224</strain>
    </source>
</reference>
<dbReference type="Proteomes" id="UP000575241">
    <property type="component" value="Unassembled WGS sequence"/>
</dbReference>
<comment type="caution">
    <text evidence="10">The sequence shown here is derived from an EMBL/GenBank/DDBJ whole genome shotgun (WGS) entry which is preliminary data.</text>
</comment>
<evidence type="ECO:0000256" key="5">
    <source>
        <dbReference type="ARBA" id="ARBA00022692"/>
    </source>
</evidence>
<evidence type="ECO:0000256" key="3">
    <source>
        <dbReference type="ARBA" id="ARBA00022448"/>
    </source>
</evidence>
<evidence type="ECO:0000256" key="7">
    <source>
        <dbReference type="ARBA" id="ARBA00023237"/>
    </source>
</evidence>
<dbReference type="GO" id="GO:0009279">
    <property type="term" value="C:cell outer membrane"/>
    <property type="evidence" value="ECO:0007669"/>
    <property type="project" value="UniProtKB-SubCell"/>
</dbReference>
<organism evidence="10 11">
    <name type="scientific">Sphingomonas kyeonggiensis</name>
    <dbReference type="NCBI Taxonomy" id="1268553"/>
    <lineage>
        <taxon>Bacteria</taxon>
        <taxon>Pseudomonadati</taxon>
        <taxon>Pseudomonadota</taxon>
        <taxon>Alphaproteobacteria</taxon>
        <taxon>Sphingomonadales</taxon>
        <taxon>Sphingomonadaceae</taxon>
        <taxon>Sphingomonas</taxon>
    </lineage>
</organism>
<evidence type="ECO:0000256" key="9">
    <source>
        <dbReference type="SAM" id="SignalP"/>
    </source>
</evidence>
<dbReference type="PANTHER" id="PTHR30026">
    <property type="entry name" value="OUTER MEMBRANE PROTEIN TOLC"/>
    <property type="match status" value="1"/>
</dbReference>
<evidence type="ECO:0000313" key="10">
    <source>
        <dbReference type="EMBL" id="MBB4838930.1"/>
    </source>
</evidence>
<dbReference type="InterPro" id="IPR010130">
    <property type="entry name" value="T1SS_OMP_TolC"/>
</dbReference>
<evidence type="ECO:0000256" key="8">
    <source>
        <dbReference type="SAM" id="MobiDB-lite"/>
    </source>
</evidence>
<keyword evidence="3" id="KW-0813">Transport</keyword>
<gene>
    <name evidence="10" type="ORF">HNP52_001999</name>
</gene>